<reference evidence="2" key="1">
    <citation type="submission" date="2020-10" db="EMBL/GenBank/DDBJ databases">
        <authorList>
            <person name="Kikuchi T."/>
        </authorList>
    </citation>
    <scope>NUCLEOTIDE SEQUENCE</scope>
    <source>
        <strain evidence="2">NKZ352</strain>
    </source>
</reference>
<evidence type="ECO:0000313" key="2">
    <source>
        <dbReference type="EMBL" id="CAD6185303.1"/>
    </source>
</evidence>
<evidence type="ECO:0000313" key="3">
    <source>
        <dbReference type="Proteomes" id="UP000835052"/>
    </source>
</evidence>
<proteinExistence type="predicted"/>
<protein>
    <recommendedName>
        <fullName evidence="4">Secreted protein</fullName>
    </recommendedName>
</protein>
<keyword evidence="3" id="KW-1185">Reference proteome</keyword>
<evidence type="ECO:0008006" key="4">
    <source>
        <dbReference type="Google" id="ProtNLM"/>
    </source>
</evidence>
<gene>
    <name evidence="2" type="ORF">CAUJ_LOCUS1222</name>
</gene>
<dbReference type="AlphaFoldDB" id="A0A8S1GRM0"/>
<feature type="chain" id="PRO_5035863610" description="Secreted protein" evidence="1">
    <location>
        <begin position="20"/>
        <end position="82"/>
    </location>
</feature>
<dbReference type="EMBL" id="CAJGYM010000002">
    <property type="protein sequence ID" value="CAD6185303.1"/>
    <property type="molecule type" value="Genomic_DNA"/>
</dbReference>
<sequence>MKQTVAYFLLITVFSVSRCAIFVEQSDLPGWQSEDAYFVYPQQFQVKRSLGRNCLLTISGCFTTSQQQRYRKYMENVRFLSQ</sequence>
<dbReference type="OrthoDB" id="5776193at2759"/>
<accession>A0A8S1GRM0</accession>
<dbReference type="Proteomes" id="UP000835052">
    <property type="component" value="Unassembled WGS sequence"/>
</dbReference>
<keyword evidence="1" id="KW-0732">Signal</keyword>
<organism evidence="2 3">
    <name type="scientific">Caenorhabditis auriculariae</name>
    <dbReference type="NCBI Taxonomy" id="2777116"/>
    <lineage>
        <taxon>Eukaryota</taxon>
        <taxon>Metazoa</taxon>
        <taxon>Ecdysozoa</taxon>
        <taxon>Nematoda</taxon>
        <taxon>Chromadorea</taxon>
        <taxon>Rhabditida</taxon>
        <taxon>Rhabditina</taxon>
        <taxon>Rhabditomorpha</taxon>
        <taxon>Rhabditoidea</taxon>
        <taxon>Rhabditidae</taxon>
        <taxon>Peloderinae</taxon>
        <taxon>Caenorhabditis</taxon>
    </lineage>
</organism>
<name>A0A8S1GRM0_9PELO</name>
<feature type="signal peptide" evidence="1">
    <location>
        <begin position="1"/>
        <end position="19"/>
    </location>
</feature>
<comment type="caution">
    <text evidence="2">The sequence shown here is derived from an EMBL/GenBank/DDBJ whole genome shotgun (WGS) entry which is preliminary data.</text>
</comment>
<evidence type="ECO:0000256" key="1">
    <source>
        <dbReference type="SAM" id="SignalP"/>
    </source>
</evidence>